<organism evidence="1 2">
    <name type="scientific">Geomonas terrae</name>
    <dbReference type="NCBI Taxonomy" id="2562681"/>
    <lineage>
        <taxon>Bacteria</taxon>
        <taxon>Pseudomonadati</taxon>
        <taxon>Thermodesulfobacteriota</taxon>
        <taxon>Desulfuromonadia</taxon>
        <taxon>Geobacterales</taxon>
        <taxon>Geobacteraceae</taxon>
        <taxon>Geomonas</taxon>
    </lineage>
</organism>
<accession>A0A4S1CGE9</accession>
<dbReference type="EMBL" id="SRSC01000002">
    <property type="protein sequence ID" value="TGU72634.1"/>
    <property type="molecule type" value="Genomic_DNA"/>
</dbReference>
<evidence type="ECO:0000313" key="2">
    <source>
        <dbReference type="Proteomes" id="UP000306416"/>
    </source>
</evidence>
<keyword evidence="2" id="KW-1185">Reference proteome</keyword>
<proteinExistence type="predicted"/>
<gene>
    <name evidence="1" type="ORF">E4633_10055</name>
</gene>
<dbReference type="RefSeq" id="WP_135870109.1">
    <property type="nucleotide sequence ID" value="NZ_SRSC01000002.1"/>
</dbReference>
<protein>
    <submittedName>
        <fullName evidence="1">Uncharacterized protein</fullName>
    </submittedName>
</protein>
<dbReference type="Proteomes" id="UP000306416">
    <property type="component" value="Unassembled WGS sequence"/>
</dbReference>
<name>A0A4S1CGE9_9BACT</name>
<dbReference type="AlphaFoldDB" id="A0A4S1CGE9"/>
<evidence type="ECO:0000313" key="1">
    <source>
        <dbReference type="EMBL" id="TGU72634.1"/>
    </source>
</evidence>
<comment type="caution">
    <text evidence="1">The sequence shown here is derived from an EMBL/GenBank/DDBJ whole genome shotgun (WGS) entry which is preliminary data.</text>
</comment>
<reference evidence="1 2" key="1">
    <citation type="submission" date="2019-04" db="EMBL/GenBank/DDBJ databases">
        <title>Geobacter oryzae sp. nov., ferric-reducing bacteria isolated from paddy soil.</title>
        <authorList>
            <person name="Xu Z."/>
            <person name="Masuda Y."/>
            <person name="Itoh H."/>
            <person name="Senoo K."/>
        </authorList>
    </citation>
    <scope>NUCLEOTIDE SEQUENCE [LARGE SCALE GENOMIC DNA]</scope>
    <source>
        <strain evidence="1 2">Red111</strain>
    </source>
</reference>
<sequence>MAKGAQQNKDHLEAVQLFGKTVSKRAAFKCEWCEGNEELRLWEYRPDDEPAEDNLALLCRSCRELAVMKAPDPRRLRSIRNALWSPVPAVAEGAAVVLARCKEPWAREAIEESFIDETLKQRLL</sequence>